<dbReference type="GO" id="GO:0006281">
    <property type="term" value="P:DNA repair"/>
    <property type="evidence" value="ECO:0007669"/>
    <property type="project" value="TreeGrafter"/>
</dbReference>
<protein>
    <recommendedName>
        <fullName evidence="3">AAA+ ATPase domain-containing protein</fullName>
    </recommendedName>
</protein>
<proteinExistence type="predicted"/>
<dbReference type="GO" id="GO:0005634">
    <property type="term" value="C:nucleus"/>
    <property type="evidence" value="ECO:0007669"/>
    <property type="project" value="TreeGrafter"/>
</dbReference>
<dbReference type="AlphaFoldDB" id="A0A6C0J633"/>
<dbReference type="GO" id="GO:0005663">
    <property type="term" value="C:DNA replication factor C complex"/>
    <property type="evidence" value="ECO:0007669"/>
    <property type="project" value="TreeGrafter"/>
</dbReference>
<dbReference type="Gene3D" id="3.40.50.300">
    <property type="entry name" value="P-loop containing nucleotide triphosphate hydrolases"/>
    <property type="match status" value="1"/>
</dbReference>
<dbReference type="EMBL" id="MN740323">
    <property type="protein sequence ID" value="QHU00077.1"/>
    <property type="molecule type" value="Genomic_DNA"/>
</dbReference>
<sequence>MFLVDKYSQCNQHITFNEDIVDKILDSFDTHTEIYNNLHTIFDQPKNIILSKLKTIQDNSIRYANFHHLIVYGPEGNNKEYIVNRLLQKIYGEKMVKLQDVEYIISGYSNTKTKVIIKQSKCHIVIEPNNNGFDKYLIQEIIQDYAKTEILTILKYKKLFKIVVIDKIDNLSYYAQASLRRTMEKYANICKFIFISNQLSKIIEPIKSRCILIKVPLPQNNDIVKTLLEISTKEKIKLEEDDLKLIINKVDNKLNNAIWLLEFKKNKMEIEYESWKYILDDLIQKMMVCQKYNNKYIKDLIIKMRESVYILFITNIKFQLIIRTILKKLLEFDLPINIKYHIINSTSIFENRITQGTRNVIHLEAYIIQIIYILNYKNNIHKLNYISEIELLEI</sequence>
<keyword evidence="1" id="KW-0235">DNA replication</keyword>
<organism evidence="2">
    <name type="scientific">viral metagenome</name>
    <dbReference type="NCBI Taxonomy" id="1070528"/>
    <lineage>
        <taxon>unclassified sequences</taxon>
        <taxon>metagenomes</taxon>
        <taxon>organismal metagenomes</taxon>
    </lineage>
</organism>
<dbReference type="InterPro" id="IPR027417">
    <property type="entry name" value="P-loop_NTPase"/>
</dbReference>
<dbReference type="InterPro" id="IPR008921">
    <property type="entry name" value="DNA_pol3_clamp-load_cplx_C"/>
</dbReference>
<evidence type="ECO:0000256" key="1">
    <source>
        <dbReference type="ARBA" id="ARBA00022705"/>
    </source>
</evidence>
<dbReference type="GO" id="GO:0006261">
    <property type="term" value="P:DNA-templated DNA replication"/>
    <property type="evidence" value="ECO:0007669"/>
    <property type="project" value="TreeGrafter"/>
</dbReference>
<dbReference type="Pfam" id="PF22534">
    <property type="entry name" value="RFC_C"/>
    <property type="match status" value="1"/>
</dbReference>
<dbReference type="Gene3D" id="1.20.272.10">
    <property type="match status" value="1"/>
</dbReference>
<name>A0A6C0J633_9ZZZZ</name>
<dbReference type="Pfam" id="PF13177">
    <property type="entry name" value="DNA_pol3_delta2"/>
    <property type="match status" value="1"/>
</dbReference>
<dbReference type="PANTHER" id="PTHR11669:SF1">
    <property type="entry name" value="REPLICATION FACTOR C SUBUNIT 3"/>
    <property type="match status" value="1"/>
</dbReference>
<reference evidence="2" key="1">
    <citation type="journal article" date="2020" name="Nature">
        <title>Giant virus diversity and host interactions through global metagenomics.</title>
        <authorList>
            <person name="Schulz F."/>
            <person name="Roux S."/>
            <person name="Paez-Espino D."/>
            <person name="Jungbluth S."/>
            <person name="Walsh D.A."/>
            <person name="Denef V.J."/>
            <person name="McMahon K.D."/>
            <person name="Konstantinidis K.T."/>
            <person name="Eloe-Fadrosh E.A."/>
            <person name="Kyrpides N.C."/>
            <person name="Woyke T."/>
        </authorList>
    </citation>
    <scope>NUCLEOTIDE SEQUENCE</scope>
    <source>
        <strain evidence="2">GVMAG-M-3300025860-12</strain>
    </source>
</reference>
<evidence type="ECO:0000313" key="2">
    <source>
        <dbReference type="EMBL" id="QHU00077.1"/>
    </source>
</evidence>
<dbReference type="InterPro" id="IPR050238">
    <property type="entry name" value="DNA_Rep/Repair_Clamp_Loader"/>
</dbReference>
<accession>A0A6C0J633</accession>
<dbReference type="GO" id="GO:0003677">
    <property type="term" value="F:DNA binding"/>
    <property type="evidence" value="ECO:0007669"/>
    <property type="project" value="InterPro"/>
</dbReference>
<dbReference type="GO" id="GO:0003689">
    <property type="term" value="F:DNA clamp loader activity"/>
    <property type="evidence" value="ECO:0007669"/>
    <property type="project" value="TreeGrafter"/>
</dbReference>
<evidence type="ECO:0008006" key="3">
    <source>
        <dbReference type="Google" id="ProtNLM"/>
    </source>
</evidence>
<dbReference type="SUPFAM" id="SSF52540">
    <property type="entry name" value="P-loop containing nucleoside triphosphate hydrolases"/>
    <property type="match status" value="1"/>
</dbReference>
<dbReference type="SUPFAM" id="SSF48019">
    <property type="entry name" value="post-AAA+ oligomerization domain-like"/>
    <property type="match status" value="1"/>
</dbReference>
<dbReference type="PANTHER" id="PTHR11669">
    <property type="entry name" value="REPLICATION FACTOR C / DNA POLYMERASE III GAMMA-TAU SUBUNIT"/>
    <property type="match status" value="1"/>
</dbReference>